<sequence>MFPAPAAEGGQQTFIQFNGRPAGDADDGGDGGSDGGSMATTEAGPAVGTRPGEASADRLGSQLEELRTTSGDASPRRDEQELRASVPPPLADSDEEDEDGEDEDEEQHEDGEEVCDVTKSNQHEMAQNNVPMKNAEVPPTQDGEDGPTLMEQMQAASEAAQAKIQAQKEAERKRMDESFGAGLADAMKANLRRQKNRAAELDKLKNLGNTAFKESKLDEARTTYTRAIEHCKASGFEPGWYEDEAALFCNRALVALKLGDAKAAEADATEAISLRPTWAKAHVRRALALRTLGRHQDAKQCLERGSSKVSAKEKPAMEREFQKMYPDAYDVYKMPVIGGNKQRDSSSKENKQGTNSKPKSEDARWEIPEAQKVVRELEKGDWANQKLQERILANPILARGMADPRSAALFQRIQENPTAAMKEYGTTPDARAFIEEFMKTLGEHFTEMGTELEKQQVQAAVEATAPAVMTQEEAKVQREVKKVLARDDLREILSDPETQAVMQKCAADPTKLQEYMQDPKWRNRFALMRDNGLIRFE</sequence>
<proteinExistence type="predicted"/>
<dbReference type="InterPro" id="IPR019734">
    <property type="entry name" value="TPR_rpt"/>
</dbReference>
<evidence type="ECO:0000256" key="2">
    <source>
        <dbReference type="ARBA" id="ARBA00022490"/>
    </source>
</evidence>
<feature type="domain" description="STI1" evidence="6">
    <location>
        <begin position="384"/>
        <end position="423"/>
    </location>
</feature>
<protein>
    <submittedName>
        <fullName evidence="7">Stress-induced-phosphoprotein 1</fullName>
    </submittedName>
</protein>
<keyword evidence="8" id="KW-1185">Reference proteome</keyword>
<dbReference type="InterPro" id="IPR011990">
    <property type="entry name" value="TPR-like_helical_dom_sf"/>
</dbReference>
<dbReference type="GO" id="GO:0005737">
    <property type="term" value="C:cytoplasm"/>
    <property type="evidence" value="ECO:0007669"/>
    <property type="project" value="UniProtKB-SubCell"/>
</dbReference>
<comment type="caution">
    <text evidence="7">The sequence shown here is derived from an EMBL/GenBank/DDBJ whole genome shotgun (WGS) entry which is preliminary data.</text>
</comment>
<dbReference type="InterPro" id="IPR006636">
    <property type="entry name" value="STI1_HS-bd"/>
</dbReference>
<gene>
    <name evidence="7" type="ORF">FCC1311_000712</name>
</gene>
<feature type="compositionally biased region" description="Polar residues" evidence="5">
    <location>
        <begin position="118"/>
        <end position="131"/>
    </location>
</feature>
<dbReference type="InterPro" id="IPR041243">
    <property type="entry name" value="STI1/HOP_DP"/>
</dbReference>
<dbReference type="PANTHER" id="PTHR22904:SF523">
    <property type="entry name" value="STRESS-INDUCED-PHOSPHOPROTEIN 1"/>
    <property type="match status" value="1"/>
</dbReference>
<feature type="compositionally biased region" description="Basic and acidic residues" evidence="5">
    <location>
        <begin position="341"/>
        <end position="351"/>
    </location>
</feature>
<feature type="domain" description="STI1" evidence="6">
    <location>
        <begin position="486"/>
        <end position="525"/>
    </location>
</feature>
<evidence type="ECO:0000256" key="5">
    <source>
        <dbReference type="SAM" id="MobiDB-lite"/>
    </source>
</evidence>
<reference evidence="7 8" key="1">
    <citation type="submission" date="2017-12" db="EMBL/GenBank/DDBJ databases">
        <title>Sequencing, de novo assembly and annotation of complete genome of a new Thraustochytrid species, strain FCC1311.</title>
        <authorList>
            <person name="Sedici K."/>
            <person name="Godart F."/>
            <person name="Aiese Cigliano R."/>
            <person name="Sanseverino W."/>
            <person name="Barakat M."/>
            <person name="Ortet P."/>
            <person name="Marechal E."/>
            <person name="Cagnac O."/>
            <person name="Amato A."/>
        </authorList>
    </citation>
    <scope>NUCLEOTIDE SEQUENCE [LARGE SCALE GENOMIC DNA]</scope>
</reference>
<dbReference type="PANTHER" id="PTHR22904">
    <property type="entry name" value="TPR REPEAT CONTAINING PROTEIN"/>
    <property type="match status" value="1"/>
</dbReference>
<dbReference type="EMBL" id="BEYU01000001">
    <property type="protein sequence ID" value="GBG23851.1"/>
    <property type="molecule type" value="Genomic_DNA"/>
</dbReference>
<keyword evidence="3" id="KW-0677">Repeat</keyword>
<dbReference type="GO" id="GO:0051879">
    <property type="term" value="F:Hsp90 protein binding"/>
    <property type="evidence" value="ECO:0007669"/>
    <property type="project" value="TreeGrafter"/>
</dbReference>
<evidence type="ECO:0000259" key="6">
    <source>
        <dbReference type="SMART" id="SM00727"/>
    </source>
</evidence>
<comment type="subcellular location">
    <subcellularLocation>
        <location evidence="1">Cytoplasm</location>
    </subcellularLocation>
</comment>
<dbReference type="Proteomes" id="UP000241890">
    <property type="component" value="Unassembled WGS sequence"/>
</dbReference>
<evidence type="ECO:0000256" key="3">
    <source>
        <dbReference type="ARBA" id="ARBA00022737"/>
    </source>
</evidence>
<name>A0A2R5G735_9STRA</name>
<evidence type="ECO:0000256" key="4">
    <source>
        <dbReference type="ARBA" id="ARBA00022803"/>
    </source>
</evidence>
<dbReference type="Pfam" id="PF13181">
    <property type="entry name" value="TPR_8"/>
    <property type="match status" value="2"/>
</dbReference>
<feature type="region of interest" description="Disordered" evidence="5">
    <location>
        <begin position="339"/>
        <end position="364"/>
    </location>
</feature>
<keyword evidence="2" id="KW-0963">Cytoplasm</keyword>
<dbReference type="Gene3D" id="1.25.40.10">
    <property type="entry name" value="Tetratricopeptide repeat domain"/>
    <property type="match status" value="1"/>
</dbReference>
<dbReference type="SMART" id="SM00028">
    <property type="entry name" value="TPR"/>
    <property type="match status" value="3"/>
</dbReference>
<feature type="region of interest" description="Disordered" evidence="5">
    <location>
        <begin position="1"/>
        <end position="173"/>
    </location>
</feature>
<dbReference type="AlphaFoldDB" id="A0A2R5G735"/>
<dbReference type="Pfam" id="PF17830">
    <property type="entry name" value="STI1-HOP_DP"/>
    <property type="match status" value="1"/>
</dbReference>
<accession>A0A2R5G735</accession>
<dbReference type="OrthoDB" id="71407at2759"/>
<dbReference type="SMART" id="SM00727">
    <property type="entry name" value="STI1"/>
    <property type="match status" value="2"/>
</dbReference>
<evidence type="ECO:0000313" key="8">
    <source>
        <dbReference type="Proteomes" id="UP000241890"/>
    </source>
</evidence>
<keyword evidence="4" id="KW-0802">TPR repeat</keyword>
<dbReference type="SUPFAM" id="SSF48452">
    <property type="entry name" value="TPR-like"/>
    <property type="match status" value="1"/>
</dbReference>
<feature type="compositionally biased region" description="Low complexity" evidence="5">
    <location>
        <begin position="150"/>
        <end position="165"/>
    </location>
</feature>
<dbReference type="InParanoid" id="A0A2R5G735"/>
<evidence type="ECO:0000256" key="1">
    <source>
        <dbReference type="ARBA" id="ARBA00004496"/>
    </source>
</evidence>
<dbReference type="Gene3D" id="1.10.260.100">
    <property type="match status" value="2"/>
</dbReference>
<organism evidence="7 8">
    <name type="scientific">Hondaea fermentalgiana</name>
    <dbReference type="NCBI Taxonomy" id="2315210"/>
    <lineage>
        <taxon>Eukaryota</taxon>
        <taxon>Sar</taxon>
        <taxon>Stramenopiles</taxon>
        <taxon>Bigyra</taxon>
        <taxon>Labyrinthulomycetes</taxon>
        <taxon>Thraustochytrida</taxon>
        <taxon>Thraustochytriidae</taxon>
        <taxon>Hondaea</taxon>
    </lineage>
</organism>
<feature type="compositionally biased region" description="Acidic residues" evidence="5">
    <location>
        <begin position="92"/>
        <end position="115"/>
    </location>
</feature>
<evidence type="ECO:0000313" key="7">
    <source>
        <dbReference type="EMBL" id="GBG23851.1"/>
    </source>
</evidence>